<evidence type="ECO:0000313" key="13">
    <source>
        <dbReference type="Proteomes" id="UP000461595"/>
    </source>
</evidence>
<evidence type="ECO:0000256" key="5">
    <source>
        <dbReference type="ARBA" id="ARBA00023136"/>
    </source>
</evidence>
<dbReference type="PANTHER" id="PTHR47618">
    <property type="entry name" value="BIFUNCTIONAL OLIGORIBONUCLEASE AND PAP PHOSPHATASE NRNA"/>
    <property type="match status" value="1"/>
</dbReference>
<dbReference type="Gene3D" id="3.10.310.30">
    <property type="match status" value="1"/>
</dbReference>
<organism evidence="12 13">
    <name type="scientific">Streptococcus danieliae</name>
    <dbReference type="NCBI Taxonomy" id="747656"/>
    <lineage>
        <taxon>Bacteria</taxon>
        <taxon>Bacillati</taxon>
        <taxon>Bacillota</taxon>
        <taxon>Bacilli</taxon>
        <taxon>Lactobacillales</taxon>
        <taxon>Streptococcaceae</taxon>
        <taxon>Streptococcus</taxon>
    </lineage>
</organism>
<reference evidence="12 13" key="1">
    <citation type="submission" date="2019-12" db="EMBL/GenBank/DDBJ databases">
        <title>Microbes associate with the intestines of laboratory mice.</title>
        <authorList>
            <person name="Navarre W."/>
            <person name="Wong E."/>
        </authorList>
    </citation>
    <scope>NUCLEOTIDE SEQUENCE [LARGE SCALE GENOMIC DNA]</scope>
    <source>
        <strain evidence="12 13">NM51_B2-22</strain>
    </source>
</reference>
<dbReference type="GO" id="GO:0005886">
    <property type="term" value="C:plasma membrane"/>
    <property type="evidence" value="ECO:0007669"/>
    <property type="project" value="UniProtKB-SubCell"/>
</dbReference>
<dbReference type="InterPro" id="IPR003156">
    <property type="entry name" value="DHHA1_dom"/>
</dbReference>
<dbReference type="GO" id="GO:0016787">
    <property type="term" value="F:hydrolase activity"/>
    <property type="evidence" value="ECO:0007669"/>
    <property type="project" value="UniProtKB-UniRule"/>
</dbReference>
<feature type="transmembrane region" description="Helical" evidence="8">
    <location>
        <begin position="32"/>
        <end position="50"/>
    </location>
</feature>
<keyword evidence="3 8" id="KW-0812">Transmembrane</keyword>
<evidence type="ECO:0000256" key="3">
    <source>
        <dbReference type="ARBA" id="ARBA00022692"/>
    </source>
</evidence>
<dbReference type="SUPFAM" id="SSF64182">
    <property type="entry name" value="DHH phosphoesterases"/>
    <property type="match status" value="1"/>
</dbReference>
<dbReference type="Proteomes" id="UP000461595">
    <property type="component" value="Unassembled WGS sequence"/>
</dbReference>
<dbReference type="Pfam" id="PF02272">
    <property type="entry name" value="DHHA1"/>
    <property type="match status" value="1"/>
</dbReference>
<comment type="function">
    <text evidence="6">Has phosphodiesterase (PDE) activity against cyclic-di-AMP (c-di-AMP).</text>
</comment>
<sequence>MKKFPLSPFHYFMIGIIFLGILSVVWQHSMNGIPIAITMILMGALLLLVLMDQELVVTKVDEEHQRQVEDQVEASLANLLNKIPIGILKLSEDSGEIDWYNPYAELIFVGEDGVLDLKLVKSVLEAAQKDQGHYVTLGERTYAVHLDQSGNMVYFFDASNEYNATEELATSRPVIGAISLDNYDDFREGLSDSEISTTNSFIADFVSRFAEEYQMFYRRVDADRYYLFTDYTVLNQLMTDKFAIIDVFRNEAKEKKLPLTLSMGFAFGDGNHAAIGKTALENLNLALVRGGDQAVVRENRENKNPIYFGGGSVSAVKRTRTRTRAMMTAISDKIRSADQVFIVGHRNLDLDALGASIGMQKFAENLTDQSYAVYDPEYMSADIQRAISSLQEEERTKLLTLDEAMPRVTRQSLLIMVDHSKISLTLSEAFYQEFYQTIVIDHHRRDENFPENAVITYIESGASSACELVTELIQFQNAKSNRLSKIQASILMAGIMLDTKNFSVQVTNRTFDVASYLRSRGSDSTLIKEIMANDFEEYRRVNELILQGQRLASTIVLAVALEENHYSTIELSKAADTILNMSGIEATFVVSYLDAETVGISARSRSRINVQRIMEEMGGGGHFNLAAAQLRNIDLSRVTARLKDVIINETQEKETQA</sequence>
<feature type="domain" description="DHHA1" evidence="10">
    <location>
        <begin position="559"/>
        <end position="645"/>
    </location>
</feature>
<keyword evidence="6" id="KW-0378">Hydrolase</keyword>
<evidence type="ECO:0000256" key="6">
    <source>
        <dbReference type="PIRNR" id="PIRNR026583"/>
    </source>
</evidence>
<evidence type="ECO:0000256" key="8">
    <source>
        <dbReference type="SAM" id="Phobius"/>
    </source>
</evidence>
<dbReference type="AlphaFoldDB" id="A0A7X3G8I6"/>
<dbReference type="InterPro" id="IPR001667">
    <property type="entry name" value="DDH_dom"/>
</dbReference>
<dbReference type="PANTHER" id="PTHR47618:SF2">
    <property type="entry name" value="CYCLIC-DI-AMP PHOSPHODIESTERASE GDPP"/>
    <property type="match status" value="1"/>
</dbReference>
<dbReference type="Pfam" id="PF24898">
    <property type="entry name" value="GGDEF_GdpP"/>
    <property type="match status" value="1"/>
</dbReference>
<evidence type="ECO:0000259" key="10">
    <source>
        <dbReference type="Pfam" id="PF02272"/>
    </source>
</evidence>
<comment type="similarity">
    <text evidence="6">Belongs to the GdpP/PdeA phosphodiesterase family.</text>
</comment>
<dbReference type="EC" id="3.1.4.-" evidence="6"/>
<dbReference type="Gene3D" id="3.90.1640.10">
    <property type="entry name" value="inorganic pyrophosphatase (n-terminal core)"/>
    <property type="match status" value="1"/>
</dbReference>
<feature type="binding site" evidence="7">
    <location>
        <position position="345"/>
    </location>
    <ligand>
        <name>Mn(2+)</name>
        <dbReference type="ChEBI" id="CHEBI:29035"/>
        <label>1</label>
    </ligand>
</feature>
<keyword evidence="7" id="KW-0464">Manganese</keyword>
<keyword evidence="5 6" id="KW-0472">Membrane</keyword>
<dbReference type="OrthoDB" id="9759476at2"/>
<dbReference type="Pfam" id="PF21370">
    <property type="entry name" value="PAS_GdpP"/>
    <property type="match status" value="1"/>
</dbReference>
<dbReference type="InterPro" id="IPR051319">
    <property type="entry name" value="Oligoribo/pAp-PDE_c-di-AMP_PDE"/>
</dbReference>
<feature type="binding site" evidence="7">
    <location>
        <position position="442"/>
    </location>
    <ligand>
        <name>Mn(2+)</name>
        <dbReference type="ChEBI" id="CHEBI:29035"/>
        <label>2</label>
    </ligand>
</feature>
<feature type="transmembrane region" description="Helical" evidence="8">
    <location>
        <begin position="9"/>
        <end position="26"/>
    </location>
</feature>
<evidence type="ECO:0000259" key="11">
    <source>
        <dbReference type="Pfam" id="PF21370"/>
    </source>
</evidence>
<evidence type="ECO:0000256" key="7">
    <source>
        <dbReference type="PIRSR" id="PIRSR026583-50"/>
    </source>
</evidence>
<comment type="caution">
    <text evidence="12">The sequence shown here is derived from an EMBL/GenBank/DDBJ whole genome shotgun (WGS) entry which is preliminary data.</text>
</comment>
<proteinExistence type="inferred from homology"/>
<evidence type="ECO:0000256" key="2">
    <source>
        <dbReference type="ARBA" id="ARBA00022475"/>
    </source>
</evidence>
<comment type="cofactor">
    <cofactor evidence="7">
        <name>Mn(2+)</name>
        <dbReference type="ChEBI" id="CHEBI:29035"/>
    </cofactor>
    <text evidence="7">For phosphodiesterase activity, probably binds 2 Mn(2+) per subunit.</text>
</comment>
<feature type="binding site" evidence="7">
    <location>
        <position position="351"/>
    </location>
    <ligand>
        <name>Mn(2+)</name>
        <dbReference type="ChEBI" id="CHEBI:29035"/>
        <label>2</label>
    </ligand>
</feature>
<feature type="domain" description="DDH" evidence="9">
    <location>
        <begin position="339"/>
        <end position="495"/>
    </location>
</feature>
<keyword evidence="7" id="KW-0479">Metal-binding</keyword>
<comment type="catalytic activity">
    <reaction evidence="6">
        <text>3',3'-c-di-AMP + H2O = 5'-O-phosphonoadenylyl-(3'-&gt;5')-adenosine + H(+)</text>
        <dbReference type="Rhea" id="RHEA:54420"/>
        <dbReference type="ChEBI" id="CHEBI:15377"/>
        <dbReference type="ChEBI" id="CHEBI:15378"/>
        <dbReference type="ChEBI" id="CHEBI:71500"/>
        <dbReference type="ChEBI" id="CHEBI:138171"/>
    </reaction>
</comment>
<dbReference type="GO" id="GO:0003676">
    <property type="term" value="F:nucleic acid binding"/>
    <property type="evidence" value="ECO:0007669"/>
    <property type="project" value="UniProtKB-UniRule"/>
</dbReference>
<protein>
    <recommendedName>
        <fullName evidence="6">Cyclic-di-AMP phosphodiesterase</fullName>
        <ecNumber evidence="6">3.1.4.-</ecNumber>
    </recommendedName>
</protein>
<dbReference type="InterPro" id="IPR038763">
    <property type="entry name" value="DHH_sf"/>
</dbReference>
<evidence type="ECO:0000256" key="4">
    <source>
        <dbReference type="ARBA" id="ARBA00022989"/>
    </source>
</evidence>
<name>A0A7X3G8I6_9STRE</name>
<keyword evidence="4 8" id="KW-1133">Transmembrane helix</keyword>
<evidence type="ECO:0000256" key="1">
    <source>
        <dbReference type="ARBA" id="ARBA00004651"/>
    </source>
</evidence>
<dbReference type="Gene3D" id="3.30.450.20">
    <property type="entry name" value="PAS domain"/>
    <property type="match status" value="1"/>
</dbReference>
<feature type="binding site" evidence="7">
    <location>
        <position position="418"/>
    </location>
    <ligand>
        <name>Mn(2+)</name>
        <dbReference type="ChEBI" id="CHEBI:29035"/>
        <label>1</label>
    </ligand>
</feature>
<dbReference type="PIRSF" id="PIRSF026583">
    <property type="entry name" value="YybT"/>
    <property type="match status" value="1"/>
</dbReference>
<dbReference type="RefSeq" id="WP_160332011.1">
    <property type="nucleotide sequence ID" value="NZ_WSRS01000002.1"/>
</dbReference>
<gene>
    <name evidence="12" type="ORF">E5983_00600</name>
</gene>
<feature type="binding site" evidence="7">
    <location>
        <position position="498"/>
    </location>
    <ligand>
        <name>Mn(2+)</name>
        <dbReference type="ChEBI" id="CHEBI:29035"/>
        <label>2</label>
    </ligand>
</feature>
<feature type="binding site" evidence="7">
    <location>
        <position position="418"/>
    </location>
    <ligand>
        <name>Mn(2+)</name>
        <dbReference type="ChEBI" id="CHEBI:29035"/>
        <label>2</label>
    </ligand>
</feature>
<feature type="domain" description="Cyclic-di-AMP phosphodiesterase GdpP-like PAS" evidence="11">
    <location>
        <begin position="79"/>
        <end position="157"/>
    </location>
</feature>
<evidence type="ECO:0000259" key="9">
    <source>
        <dbReference type="Pfam" id="PF01368"/>
    </source>
</evidence>
<evidence type="ECO:0000313" key="12">
    <source>
        <dbReference type="EMBL" id="MVX58174.1"/>
    </source>
</evidence>
<dbReference type="GO" id="GO:0046872">
    <property type="term" value="F:metal ion binding"/>
    <property type="evidence" value="ECO:0007669"/>
    <property type="project" value="UniProtKB-KW"/>
</dbReference>
<dbReference type="InterPro" id="IPR049553">
    <property type="entry name" value="GdpP-like_PAS"/>
</dbReference>
<dbReference type="EMBL" id="WSRS01000002">
    <property type="protein sequence ID" value="MVX58174.1"/>
    <property type="molecule type" value="Genomic_DNA"/>
</dbReference>
<comment type="subcellular location">
    <subcellularLocation>
        <location evidence="1">Cell membrane</location>
        <topology evidence="1">Multi-pass membrane protein</topology>
    </subcellularLocation>
</comment>
<dbReference type="Pfam" id="PF01368">
    <property type="entry name" value="DHH"/>
    <property type="match status" value="1"/>
</dbReference>
<keyword evidence="2 6" id="KW-1003">Cell membrane</keyword>
<feature type="binding site" evidence="7">
    <location>
        <position position="349"/>
    </location>
    <ligand>
        <name>Mn(2+)</name>
        <dbReference type="ChEBI" id="CHEBI:29035"/>
        <label>1</label>
    </ligand>
</feature>
<accession>A0A7X3G8I6</accession>
<dbReference type="InterPro" id="IPR014528">
    <property type="entry name" value="GdpP/PdeA"/>
</dbReference>